<feature type="binding site" evidence="12">
    <location>
        <position position="147"/>
    </location>
    <ligand>
        <name>S-adenosyl-L-methionine</name>
        <dbReference type="ChEBI" id="CHEBI:59789"/>
    </ligand>
</feature>
<dbReference type="GO" id="GO:0000287">
    <property type="term" value="F:magnesium ion binding"/>
    <property type="evidence" value="ECO:0007669"/>
    <property type="project" value="UniProtKB-UniRule"/>
</dbReference>
<evidence type="ECO:0000256" key="1">
    <source>
        <dbReference type="ARBA" id="ARBA00012880"/>
    </source>
</evidence>
<feature type="transmembrane region" description="Helical" evidence="15">
    <location>
        <begin position="9"/>
        <end position="30"/>
    </location>
</feature>
<keyword evidence="5 11" id="KW-0479">Metal-binding</keyword>
<organism evidence="16 17">
    <name type="scientific">Culter alburnus</name>
    <name type="common">Topmouth culter</name>
    <dbReference type="NCBI Taxonomy" id="194366"/>
    <lineage>
        <taxon>Eukaryota</taxon>
        <taxon>Metazoa</taxon>
        <taxon>Chordata</taxon>
        <taxon>Craniata</taxon>
        <taxon>Vertebrata</taxon>
        <taxon>Euteleostomi</taxon>
        <taxon>Actinopterygii</taxon>
        <taxon>Neopterygii</taxon>
        <taxon>Teleostei</taxon>
        <taxon>Ostariophysi</taxon>
        <taxon>Cypriniformes</taxon>
        <taxon>Xenocyprididae</taxon>
        <taxon>Xenocypridinae</taxon>
        <taxon>Culter</taxon>
    </lineage>
</organism>
<comment type="catalytic activity">
    <reaction evidence="10 11">
        <text>a catechol + S-adenosyl-L-methionine = a guaiacol + S-adenosyl-L-homocysteine + H(+)</text>
        <dbReference type="Rhea" id="RHEA:17877"/>
        <dbReference type="ChEBI" id="CHEBI:15378"/>
        <dbReference type="ChEBI" id="CHEBI:33566"/>
        <dbReference type="ChEBI" id="CHEBI:57856"/>
        <dbReference type="ChEBI" id="CHEBI:59789"/>
        <dbReference type="ChEBI" id="CHEBI:134251"/>
        <dbReference type="EC" id="2.1.1.6"/>
    </reaction>
</comment>
<evidence type="ECO:0000313" key="16">
    <source>
        <dbReference type="EMBL" id="KAK9971011.1"/>
    </source>
</evidence>
<feature type="binding site" evidence="14">
    <location>
        <position position="226"/>
    </location>
    <ligand>
        <name>Mg(2+)</name>
        <dbReference type="ChEBI" id="CHEBI:18420"/>
    </ligand>
</feature>
<dbReference type="InterPro" id="IPR029063">
    <property type="entry name" value="SAM-dependent_MTases_sf"/>
</dbReference>
<proteinExistence type="inferred from homology"/>
<evidence type="ECO:0000256" key="10">
    <source>
        <dbReference type="ARBA" id="ARBA00051279"/>
    </source>
</evidence>
<dbReference type="EMBL" id="JAWDJR010000008">
    <property type="protein sequence ID" value="KAK9971011.1"/>
    <property type="molecule type" value="Genomic_DNA"/>
</dbReference>
<feature type="binding site" evidence="12">
    <location>
        <position position="129"/>
    </location>
    <ligand>
        <name>S-adenosyl-L-methionine</name>
        <dbReference type="ChEBI" id="CHEBI:59789"/>
    </ligand>
</feature>
<dbReference type="GO" id="GO:0016206">
    <property type="term" value="F:catechol O-methyltransferase activity"/>
    <property type="evidence" value="ECO:0007669"/>
    <property type="project" value="UniProtKB-UniRule"/>
</dbReference>
<evidence type="ECO:0000256" key="2">
    <source>
        <dbReference type="ARBA" id="ARBA00022603"/>
    </source>
</evidence>
<keyword evidence="8 11" id="KW-0128">Catecholamine metabolism</keyword>
<dbReference type="AlphaFoldDB" id="A0AAW2ABL7"/>
<dbReference type="PIRSF" id="PIRSF037177">
    <property type="entry name" value="Catechol_O-mtfrase_euk"/>
    <property type="match status" value="1"/>
</dbReference>
<comment type="function">
    <text evidence="11">Catalyzes the O-methylation, and thereby the inactivation, of catecholamine neurotransmitters and catechol hormones.</text>
</comment>
<feature type="binding site" evidence="12">
    <location>
        <position position="198"/>
    </location>
    <ligand>
        <name>S-adenosyl-L-methionine</name>
        <dbReference type="ChEBI" id="CHEBI:59789"/>
    </ligand>
</feature>
<dbReference type="Gene3D" id="3.40.50.150">
    <property type="entry name" value="Vaccinia Virus protein VP39"/>
    <property type="match status" value="1"/>
</dbReference>
<dbReference type="GO" id="GO:0032502">
    <property type="term" value="P:developmental process"/>
    <property type="evidence" value="ECO:0007669"/>
    <property type="project" value="UniProtKB-UniRule"/>
</dbReference>
<accession>A0AAW2ABL7</accession>
<comment type="cofactor">
    <cofactor evidence="11 14">
        <name>Mg(2+)</name>
        <dbReference type="ChEBI" id="CHEBI:18420"/>
    </cofactor>
    <text evidence="11 14">Binds 1 Mg(2+) ion per subunit.</text>
</comment>
<keyword evidence="15" id="KW-1133">Transmembrane helix</keyword>
<evidence type="ECO:0000256" key="12">
    <source>
        <dbReference type="PIRSR" id="PIRSR037177-1"/>
    </source>
</evidence>
<comment type="similarity">
    <text evidence="9 11">Belongs to the class I-like SAM-binding methyltransferase superfamily. Cation-dependent O-methyltransferase family.</text>
</comment>
<evidence type="ECO:0000256" key="5">
    <source>
        <dbReference type="ARBA" id="ARBA00022723"/>
    </source>
</evidence>
<dbReference type="GO" id="GO:0042417">
    <property type="term" value="P:dopamine metabolic process"/>
    <property type="evidence" value="ECO:0007669"/>
    <property type="project" value="UniProtKB-UniRule"/>
</dbReference>
<reference evidence="16 17" key="1">
    <citation type="submission" date="2024-05" db="EMBL/GenBank/DDBJ databases">
        <title>A high-quality chromosomal-level genome assembly of Topmouth culter (Culter alburnus).</title>
        <authorList>
            <person name="Zhao H."/>
        </authorList>
    </citation>
    <scope>NUCLEOTIDE SEQUENCE [LARGE SCALE GENOMIC DNA]</scope>
    <source>
        <strain evidence="16">CATC2023</strain>
        <tissue evidence="16">Muscle</tissue>
    </source>
</reference>
<gene>
    <name evidence="16" type="ORF">ABG768_026908</name>
</gene>
<keyword evidence="17" id="KW-1185">Reference proteome</keyword>
<dbReference type="PANTHER" id="PTHR43836">
    <property type="entry name" value="CATECHOL O-METHYLTRANSFERASE 1-RELATED"/>
    <property type="match status" value="1"/>
</dbReference>
<dbReference type="InterPro" id="IPR002935">
    <property type="entry name" value="SAM_O-MeTrfase"/>
</dbReference>
<keyword evidence="6 11" id="KW-0460">Magnesium</keyword>
<evidence type="ECO:0000256" key="8">
    <source>
        <dbReference type="ARBA" id="ARBA00022939"/>
    </source>
</evidence>
<feature type="binding site" evidence="14">
    <location>
        <position position="227"/>
    </location>
    <ligand>
        <name>Mg(2+)</name>
        <dbReference type="ChEBI" id="CHEBI:18420"/>
    </ligand>
</feature>
<dbReference type="PANTHER" id="PTHR43836:SF3">
    <property type="entry name" value="CATECHOL O-METHYLTRANSFERASE"/>
    <property type="match status" value="1"/>
</dbReference>
<dbReference type="EC" id="2.1.1.6" evidence="1 11"/>
<protein>
    <recommendedName>
        <fullName evidence="1 11">Catechol O-methyltransferase</fullName>
        <ecNumber evidence="1 11">2.1.1.6</ecNumber>
    </recommendedName>
</protein>
<keyword evidence="7 11" id="KW-0531">Neurotransmitter degradation</keyword>
<dbReference type="FunFam" id="3.40.50.150:FF:000054">
    <property type="entry name" value="Catechol O-methyltransferase"/>
    <property type="match status" value="1"/>
</dbReference>
<keyword evidence="15" id="KW-0472">Membrane</keyword>
<keyword evidence="2 11" id="KW-0489">Methyltransferase</keyword>
<feature type="binding site" evidence="13">
    <location>
        <position position="201"/>
    </location>
    <ligand>
        <name>substrate</name>
    </ligand>
</feature>
<comment type="caution">
    <text evidence="16">The sequence shown here is derived from an EMBL/GenBank/DDBJ whole genome shotgun (WGS) entry which is preliminary data.</text>
</comment>
<keyword evidence="3 11" id="KW-0808">Transferase</keyword>
<dbReference type="GO" id="GO:0042424">
    <property type="term" value="P:catecholamine catabolic process"/>
    <property type="evidence" value="ECO:0007669"/>
    <property type="project" value="UniProtKB-UniRule"/>
</dbReference>
<feature type="binding site" evidence="13">
    <location>
        <position position="227"/>
    </location>
    <ligand>
        <name>substrate</name>
    </ligand>
</feature>
<dbReference type="Proteomes" id="UP001479290">
    <property type="component" value="Unassembled WGS sequence"/>
</dbReference>
<evidence type="ECO:0000256" key="7">
    <source>
        <dbReference type="ARBA" id="ARBA00022867"/>
    </source>
</evidence>
<dbReference type="SUPFAM" id="SSF53335">
    <property type="entry name" value="S-adenosyl-L-methionine-dependent methyltransferases"/>
    <property type="match status" value="1"/>
</dbReference>
<evidence type="ECO:0000256" key="9">
    <source>
        <dbReference type="ARBA" id="ARBA00023453"/>
    </source>
</evidence>
<dbReference type="PROSITE" id="PS51682">
    <property type="entry name" value="SAM_OMT_I"/>
    <property type="match status" value="1"/>
</dbReference>
<evidence type="ECO:0000256" key="14">
    <source>
        <dbReference type="PIRSR" id="PIRSR037177-3"/>
    </source>
</evidence>
<evidence type="ECO:0000256" key="4">
    <source>
        <dbReference type="ARBA" id="ARBA00022691"/>
    </source>
</evidence>
<keyword evidence="15" id="KW-0812">Transmembrane</keyword>
<feature type="binding site" evidence="14">
    <location>
        <position position="198"/>
    </location>
    <ligand>
        <name>Mg(2+)</name>
        <dbReference type="ChEBI" id="CHEBI:18420"/>
    </ligand>
</feature>
<keyword evidence="4 11" id="KW-0949">S-adenosyl-L-methionine</keyword>
<evidence type="ECO:0000256" key="13">
    <source>
        <dbReference type="PIRSR" id="PIRSR037177-2"/>
    </source>
</evidence>
<dbReference type="InterPro" id="IPR017128">
    <property type="entry name" value="Catechol_O-MeTrfase_euk"/>
</dbReference>
<evidence type="ECO:0000256" key="15">
    <source>
        <dbReference type="SAM" id="Phobius"/>
    </source>
</evidence>
<feature type="binding site" evidence="12">
    <location>
        <position position="99"/>
    </location>
    <ligand>
        <name>S-adenosyl-L-methionine</name>
        <dbReference type="ChEBI" id="CHEBI:59789"/>
    </ligand>
</feature>
<dbReference type="CDD" id="cd02440">
    <property type="entry name" value="AdoMet_MTases"/>
    <property type="match status" value="1"/>
</dbReference>
<evidence type="ECO:0000256" key="3">
    <source>
        <dbReference type="ARBA" id="ARBA00022679"/>
    </source>
</evidence>
<evidence type="ECO:0000256" key="11">
    <source>
        <dbReference type="PIRNR" id="PIRNR037177"/>
    </source>
</evidence>
<sequence>MQGIIQRMLLSLLAVAVVSAAVLYVLYRWLIPAAVQNCSWLALLWHDVILQRVLNIMTGSSRPQRMLKAVQKNATKGDPKSVISAIDSYCRHKEWAMNVGDDKGLILDSVLTEVNPSTALELGTYCGYSSVRIARLLSPDSKLITIEFNPAFAIIARQIIAYAGLQDKVTLVEGASGDLIPKMKEQFGIKSFDFVFLDHWKDRYVPDTKLLEDCGLLKKGTVLLADNVICPGAPEYLQYVRNNPRYESRYYPSNLEYTKVEDGLEKSVFLG</sequence>
<evidence type="ECO:0000256" key="6">
    <source>
        <dbReference type="ARBA" id="ARBA00022842"/>
    </source>
</evidence>
<feature type="binding site" evidence="13">
    <location>
        <position position="256"/>
    </location>
    <ligand>
        <name>substrate</name>
    </ligand>
</feature>
<dbReference type="GO" id="GO:0032259">
    <property type="term" value="P:methylation"/>
    <property type="evidence" value="ECO:0007669"/>
    <property type="project" value="UniProtKB-UniRule"/>
</dbReference>
<dbReference type="Pfam" id="PF01596">
    <property type="entry name" value="Methyltransf_3"/>
    <property type="match status" value="1"/>
</dbReference>
<evidence type="ECO:0000313" key="17">
    <source>
        <dbReference type="Proteomes" id="UP001479290"/>
    </source>
</evidence>
<name>A0AAW2ABL7_CULAL</name>